<dbReference type="AlphaFoldDB" id="A0A6L2LQK1"/>
<feature type="compositionally biased region" description="Polar residues" evidence="1">
    <location>
        <begin position="777"/>
        <end position="787"/>
    </location>
</feature>
<dbReference type="InterPro" id="IPR001584">
    <property type="entry name" value="Integrase_cat-core"/>
</dbReference>
<accession>A0A6L2LQK1</accession>
<name>A0A6L2LQK1_TANCI</name>
<protein>
    <submittedName>
        <fullName evidence="3">Retrovirus-related Pol polyprotein from transposon TNT 1-94</fullName>
    </submittedName>
</protein>
<feature type="compositionally biased region" description="Basic and acidic residues" evidence="1">
    <location>
        <begin position="1053"/>
        <end position="1062"/>
    </location>
</feature>
<dbReference type="PANTHER" id="PTHR42648">
    <property type="entry name" value="TRANSPOSASE, PUTATIVE-RELATED"/>
    <property type="match status" value="1"/>
</dbReference>
<dbReference type="PANTHER" id="PTHR42648:SF18">
    <property type="entry name" value="RETROTRANSPOSON, UNCLASSIFIED-LIKE PROTEIN"/>
    <property type="match status" value="1"/>
</dbReference>
<comment type="caution">
    <text evidence="3">The sequence shown here is derived from an EMBL/GenBank/DDBJ whole genome shotgun (WGS) entry which is preliminary data.</text>
</comment>
<feature type="compositionally biased region" description="Low complexity" evidence="1">
    <location>
        <begin position="764"/>
        <end position="776"/>
    </location>
</feature>
<dbReference type="CDD" id="cd09272">
    <property type="entry name" value="RNase_HI_RT_Ty1"/>
    <property type="match status" value="1"/>
</dbReference>
<feature type="region of interest" description="Disordered" evidence="1">
    <location>
        <begin position="1053"/>
        <end position="1084"/>
    </location>
</feature>
<dbReference type="InterPro" id="IPR012337">
    <property type="entry name" value="RNaseH-like_sf"/>
</dbReference>
<dbReference type="Gene3D" id="3.30.420.10">
    <property type="entry name" value="Ribonuclease H-like superfamily/Ribonuclease H"/>
    <property type="match status" value="1"/>
</dbReference>
<dbReference type="SUPFAM" id="SSF53098">
    <property type="entry name" value="Ribonuclease H-like"/>
    <property type="match status" value="1"/>
</dbReference>
<evidence type="ECO:0000313" key="3">
    <source>
        <dbReference type="EMBL" id="GEU62752.1"/>
    </source>
</evidence>
<feature type="region of interest" description="Disordered" evidence="1">
    <location>
        <begin position="764"/>
        <end position="787"/>
    </location>
</feature>
<sequence>MAPLTFADTHNMIAFLTKSDASEGFDQIVDFLTAHPIQYALMVNPTIYVSCIKQFWASMSIKKSNDAVKLQALIDRKKIFAELAQMGYEKSSTKLTFYKAFFSAQWKFLIHTIVQYDLSSYNTKYTSFALTQKVFANIRKIGKGFSGVETPLFDSMLVQQQVQDDADVQEDEDDNDTCATFTKKVANLEQDKIAQALEITKIKKRVRKLEKKMRIKHSGLERLRKDTDEVEPTEVEEVLEVVTAAKLMTEVVTTAASITTVAQVSKPSAPKKRRGIVIQDLEDTTAASVIVHSEDKAFARQLEAELNVNINWNDVLEQVKRREKEENTVKRYQALKRKHVIEDQIRKNMMIYLKNMAGFKMDFFKGMTYSEKRPIFEKHYNSIRTFLEKEEEEVKNFDKEDLEALWKLVKEIFESTEPNNFSNDFLLNTFKIMFEKPNVEANVWIDQKGRYGLAKVKSWKQYESCRIHIITLTTTQMILLVEKKYLLTHFTLKQMLNNVRLEVEEESKMSLELLRVNERHMQTIEEKVDTSKALDASLVDTKSSGAESVEQDIRSRSGNDAHADDADIIPIYDEEPMAEFLISKDEAPYEIKTFLKKITVLLQALVFIVRTDNGMKFKNQVLQEYFNSVSIFHQAFSVRTQQQNEVEERGNRTLMESARTMLIFSRVSLFLWAKAIATACYTQNRSIIHRQFEKTPYELIKGRKPDIFFLYVFEALCYPKNDRKDIGKLCAQAMHDGNIGGQPLAALRTVLVAQAPQVLQTPTTSTTIADTAPTPTNSSSQATKFPNTSQDVDELETHQQHSLNAMLDGNMFVNPFATPSTSAAESSFSQYMDRSNMHADYAGCKDTFKSTFNGAQFLGEKLVSWSSKKHDCTLTDYGFHFNKIPIYCDSKLTIAISCNPFQHSIKKHIAVRYHFIKEHVEKGMIELYFIKMDYQMADLFTKALLVDRFNYLGKLFGNSGNSQCVINDFSDTLIDFYGSSWKYPKTDQLLSLKERSTRSYRLSHSEFVDIEKKDSRIKIQRSQQSRQIKAKDHDINILSKNIKLKIKIHDHKHAKETSKEFPRLQGSKTQDVPKSEATCAMTTP</sequence>
<evidence type="ECO:0000256" key="1">
    <source>
        <dbReference type="SAM" id="MobiDB-lite"/>
    </source>
</evidence>
<dbReference type="EMBL" id="BKCJ010004726">
    <property type="protein sequence ID" value="GEU62752.1"/>
    <property type="molecule type" value="Genomic_DNA"/>
</dbReference>
<dbReference type="InterPro" id="IPR039537">
    <property type="entry name" value="Retrotran_Ty1/copia-like"/>
</dbReference>
<reference evidence="3" key="1">
    <citation type="journal article" date="2019" name="Sci. Rep.">
        <title>Draft genome of Tanacetum cinerariifolium, the natural source of mosquito coil.</title>
        <authorList>
            <person name="Yamashiro T."/>
            <person name="Shiraishi A."/>
            <person name="Satake H."/>
            <person name="Nakayama K."/>
        </authorList>
    </citation>
    <scope>NUCLEOTIDE SEQUENCE</scope>
</reference>
<proteinExistence type="predicted"/>
<gene>
    <name evidence="3" type="ORF">Tci_034730</name>
</gene>
<dbReference type="InterPro" id="IPR036397">
    <property type="entry name" value="RNaseH_sf"/>
</dbReference>
<feature type="domain" description="Integrase catalytic" evidence="2">
    <location>
        <begin position="541"/>
        <end position="704"/>
    </location>
</feature>
<dbReference type="GO" id="GO:0003676">
    <property type="term" value="F:nucleic acid binding"/>
    <property type="evidence" value="ECO:0007669"/>
    <property type="project" value="InterPro"/>
</dbReference>
<organism evidence="3">
    <name type="scientific">Tanacetum cinerariifolium</name>
    <name type="common">Dalmatian daisy</name>
    <name type="synonym">Chrysanthemum cinerariifolium</name>
    <dbReference type="NCBI Taxonomy" id="118510"/>
    <lineage>
        <taxon>Eukaryota</taxon>
        <taxon>Viridiplantae</taxon>
        <taxon>Streptophyta</taxon>
        <taxon>Embryophyta</taxon>
        <taxon>Tracheophyta</taxon>
        <taxon>Spermatophyta</taxon>
        <taxon>Magnoliopsida</taxon>
        <taxon>eudicotyledons</taxon>
        <taxon>Gunneridae</taxon>
        <taxon>Pentapetalae</taxon>
        <taxon>asterids</taxon>
        <taxon>campanulids</taxon>
        <taxon>Asterales</taxon>
        <taxon>Asteraceae</taxon>
        <taxon>Asteroideae</taxon>
        <taxon>Anthemideae</taxon>
        <taxon>Anthemidinae</taxon>
        <taxon>Tanacetum</taxon>
    </lineage>
</organism>
<dbReference type="GO" id="GO:0015074">
    <property type="term" value="P:DNA integration"/>
    <property type="evidence" value="ECO:0007669"/>
    <property type="project" value="InterPro"/>
</dbReference>
<dbReference type="PROSITE" id="PS50994">
    <property type="entry name" value="INTEGRASE"/>
    <property type="match status" value="1"/>
</dbReference>
<evidence type="ECO:0000259" key="2">
    <source>
        <dbReference type="PROSITE" id="PS50994"/>
    </source>
</evidence>